<keyword evidence="3" id="KW-1185">Reference proteome</keyword>
<dbReference type="STRING" id="4540.A0A3L6RTA7"/>
<gene>
    <name evidence="2" type="ORF">C2845_PM11G01610</name>
</gene>
<protein>
    <submittedName>
        <fullName evidence="2">Uncharacterized protein</fullName>
    </submittedName>
</protein>
<accession>A0A3L6RTA7</accession>
<name>A0A3L6RTA7_PANMI</name>
<sequence length="211" mass="24079">MSQDRDGATRPKDATGRIPLDRIPGGSATGTARPRENGSRAPSIYDSASSEETSESDELEGEDVEARKRRKEKMKAKIEKKAERMVKKRIKQEMEKHPFFGMHQVPPNYPQSQYPASQFQSVQLGKAPFFDGTDYPKWSYDMQMHLYAFHPSVWEVVVVSVTPPRNGIPTAEQSQDYFRNAQAVRVITSPFVLKSSTRSATFKWSRRYETL</sequence>
<comment type="caution">
    <text evidence="2">The sequence shown here is derived from an EMBL/GenBank/DDBJ whole genome shotgun (WGS) entry which is preliminary data.</text>
</comment>
<feature type="compositionally biased region" description="Basic and acidic residues" evidence="1">
    <location>
        <begin position="1"/>
        <end position="15"/>
    </location>
</feature>
<organism evidence="2 3">
    <name type="scientific">Panicum miliaceum</name>
    <name type="common">Proso millet</name>
    <name type="synonym">Broomcorn millet</name>
    <dbReference type="NCBI Taxonomy" id="4540"/>
    <lineage>
        <taxon>Eukaryota</taxon>
        <taxon>Viridiplantae</taxon>
        <taxon>Streptophyta</taxon>
        <taxon>Embryophyta</taxon>
        <taxon>Tracheophyta</taxon>
        <taxon>Spermatophyta</taxon>
        <taxon>Magnoliopsida</taxon>
        <taxon>Liliopsida</taxon>
        <taxon>Poales</taxon>
        <taxon>Poaceae</taxon>
        <taxon>PACMAD clade</taxon>
        <taxon>Panicoideae</taxon>
        <taxon>Panicodae</taxon>
        <taxon>Paniceae</taxon>
        <taxon>Panicinae</taxon>
        <taxon>Panicum</taxon>
        <taxon>Panicum sect. Panicum</taxon>
    </lineage>
</organism>
<dbReference type="EMBL" id="PQIB02000007">
    <property type="protein sequence ID" value="RLN09026.1"/>
    <property type="molecule type" value="Genomic_DNA"/>
</dbReference>
<feature type="compositionally biased region" description="Acidic residues" evidence="1">
    <location>
        <begin position="52"/>
        <end position="63"/>
    </location>
</feature>
<feature type="compositionally biased region" description="Basic and acidic residues" evidence="1">
    <location>
        <begin position="75"/>
        <end position="84"/>
    </location>
</feature>
<feature type="region of interest" description="Disordered" evidence="1">
    <location>
        <begin position="1"/>
        <end position="84"/>
    </location>
</feature>
<evidence type="ECO:0000313" key="3">
    <source>
        <dbReference type="Proteomes" id="UP000275267"/>
    </source>
</evidence>
<evidence type="ECO:0000256" key="1">
    <source>
        <dbReference type="SAM" id="MobiDB-lite"/>
    </source>
</evidence>
<dbReference type="Proteomes" id="UP000275267">
    <property type="component" value="Unassembled WGS sequence"/>
</dbReference>
<proteinExistence type="predicted"/>
<reference evidence="3" key="1">
    <citation type="journal article" date="2019" name="Nat. Commun.">
        <title>The genome of broomcorn millet.</title>
        <authorList>
            <person name="Zou C."/>
            <person name="Miki D."/>
            <person name="Li D."/>
            <person name="Tang Q."/>
            <person name="Xiao L."/>
            <person name="Rajput S."/>
            <person name="Deng P."/>
            <person name="Jia W."/>
            <person name="Huang R."/>
            <person name="Zhang M."/>
            <person name="Sun Y."/>
            <person name="Hu J."/>
            <person name="Fu X."/>
            <person name="Schnable P.S."/>
            <person name="Li F."/>
            <person name="Zhang H."/>
            <person name="Feng B."/>
            <person name="Zhu X."/>
            <person name="Liu R."/>
            <person name="Schnable J.C."/>
            <person name="Zhu J.-K."/>
            <person name="Zhang H."/>
        </authorList>
    </citation>
    <scope>NUCLEOTIDE SEQUENCE [LARGE SCALE GENOMIC DNA]</scope>
</reference>
<evidence type="ECO:0000313" key="2">
    <source>
        <dbReference type="EMBL" id="RLN09026.1"/>
    </source>
</evidence>
<dbReference type="AlphaFoldDB" id="A0A3L6RTA7"/>